<dbReference type="AlphaFoldDB" id="A0A8J3Q2Z5"/>
<sequence length="377" mass="40033">MSTQLRLDALRGSGVIAKPHNARTIAALTRNPGCTRRAVMDAAGVDKDKTAAATGHPASIGKLSPLAVARGQGFEARVKSQGGAELLRLLRENLGLPIPQAHYLDLGGDDDSVIGGRYLRSRSALAASADSGPDAGTLFDHPMLRLQIAGVWVYLEPDMVAFRLEDKFYIIEIKSFAIVDGVADPGDVTRAAIQSSVYVLALRNLLADAGHDPNLVADQVILVCPKDFSNQPTAHFVDVRKQLTVLRRQLARMADIDRLLDSLPDGVTFDLAPDAHGLPTRSAADLAHALRSVEARYAPECLSACELALFCRHDAHDAHSTAALGRTVREELGGVDCTSTAVALGTGTLVPTDDLVQAAETLRAAHALRTAILGQLA</sequence>
<evidence type="ECO:0008006" key="3">
    <source>
        <dbReference type="Google" id="ProtNLM"/>
    </source>
</evidence>
<evidence type="ECO:0000313" key="2">
    <source>
        <dbReference type="Proteomes" id="UP000612899"/>
    </source>
</evidence>
<keyword evidence="2" id="KW-1185">Reference proteome</keyword>
<proteinExistence type="predicted"/>
<reference evidence="1" key="1">
    <citation type="submission" date="2021-01" db="EMBL/GenBank/DDBJ databases">
        <title>Whole genome shotgun sequence of Rhizocola hellebori NBRC 109834.</title>
        <authorList>
            <person name="Komaki H."/>
            <person name="Tamura T."/>
        </authorList>
    </citation>
    <scope>NUCLEOTIDE SEQUENCE</scope>
    <source>
        <strain evidence="1">NBRC 109834</strain>
    </source>
</reference>
<name>A0A8J3Q2Z5_9ACTN</name>
<gene>
    <name evidence="1" type="ORF">Rhe02_05910</name>
</gene>
<accession>A0A8J3Q2Z5</accession>
<dbReference type="EMBL" id="BONY01000002">
    <property type="protein sequence ID" value="GIH02524.1"/>
    <property type="molecule type" value="Genomic_DNA"/>
</dbReference>
<organism evidence="1 2">
    <name type="scientific">Rhizocola hellebori</name>
    <dbReference type="NCBI Taxonomy" id="1392758"/>
    <lineage>
        <taxon>Bacteria</taxon>
        <taxon>Bacillati</taxon>
        <taxon>Actinomycetota</taxon>
        <taxon>Actinomycetes</taxon>
        <taxon>Micromonosporales</taxon>
        <taxon>Micromonosporaceae</taxon>
        <taxon>Rhizocola</taxon>
    </lineage>
</organism>
<comment type="caution">
    <text evidence="1">The sequence shown here is derived from an EMBL/GenBank/DDBJ whole genome shotgun (WGS) entry which is preliminary data.</text>
</comment>
<dbReference type="Proteomes" id="UP000612899">
    <property type="component" value="Unassembled WGS sequence"/>
</dbReference>
<protein>
    <recommendedName>
        <fullName evidence="3">Secreted protein</fullName>
    </recommendedName>
</protein>
<evidence type="ECO:0000313" key="1">
    <source>
        <dbReference type="EMBL" id="GIH02524.1"/>
    </source>
</evidence>
<dbReference type="RefSeq" id="WP_203906459.1">
    <property type="nucleotide sequence ID" value="NZ_BONY01000002.1"/>
</dbReference>